<organism evidence="1 2">
    <name type="scientific">Cryptotermes secundus</name>
    <dbReference type="NCBI Taxonomy" id="105785"/>
    <lineage>
        <taxon>Eukaryota</taxon>
        <taxon>Metazoa</taxon>
        <taxon>Ecdysozoa</taxon>
        <taxon>Arthropoda</taxon>
        <taxon>Hexapoda</taxon>
        <taxon>Insecta</taxon>
        <taxon>Pterygota</taxon>
        <taxon>Neoptera</taxon>
        <taxon>Polyneoptera</taxon>
        <taxon>Dictyoptera</taxon>
        <taxon>Blattodea</taxon>
        <taxon>Blattoidea</taxon>
        <taxon>Termitoidae</taxon>
        <taxon>Kalotermitidae</taxon>
        <taxon>Cryptotermitinae</taxon>
        <taxon>Cryptotermes</taxon>
    </lineage>
</organism>
<comment type="caution">
    <text evidence="1">The sequence shown here is derived from an EMBL/GenBank/DDBJ whole genome shotgun (WGS) entry which is preliminary data.</text>
</comment>
<reference evidence="1 2" key="1">
    <citation type="submission" date="2017-12" db="EMBL/GenBank/DDBJ databases">
        <title>Hemimetabolous genomes reveal molecular basis of termite eusociality.</title>
        <authorList>
            <person name="Harrison M.C."/>
            <person name="Jongepier E."/>
            <person name="Robertson H.M."/>
            <person name="Arning N."/>
            <person name="Bitard-Feildel T."/>
            <person name="Chao H."/>
            <person name="Childers C.P."/>
            <person name="Dinh H."/>
            <person name="Doddapaneni H."/>
            <person name="Dugan S."/>
            <person name="Gowin J."/>
            <person name="Greiner C."/>
            <person name="Han Y."/>
            <person name="Hu H."/>
            <person name="Hughes D.S.T."/>
            <person name="Huylmans A.-K."/>
            <person name="Kemena C."/>
            <person name="Kremer L.P.M."/>
            <person name="Lee S.L."/>
            <person name="Lopez-Ezquerra A."/>
            <person name="Mallet L."/>
            <person name="Monroy-Kuhn J.M."/>
            <person name="Moser A."/>
            <person name="Murali S.C."/>
            <person name="Muzny D.M."/>
            <person name="Otani S."/>
            <person name="Piulachs M.-D."/>
            <person name="Poelchau M."/>
            <person name="Qu J."/>
            <person name="Schaub F."/>
            <person name="Wada-Katsumata A."/>
            <person name="Worley K.C."/>
            <person name="Xie Q."/>
            <person name="Ylla G."/>
            <person name="Poulsen M."/>
            <person name="Gibbs R.A."/>
            <person name="Schal C."/>
            <person name="Richards S."/>
            <person name="Belles X."/>
            <person name="Korb J."/>
            <person name="Bornberg-Bauer E."/>
        </authorList>
    </citation>
    <scope>NUCLEOTIDE SEQUENCE [LARGE SCALE GENOMIC DNA]</scope>
    <source>
        <tissue evidence="1">Whole body</tissue>
    </source>
</reference>
<name>A0A2J7PZQ7_9NEOP</name>
<proteinExistence type="predicted"/>
<gene>
    <name evidence="1" type="ORF">B7P43_G08456</name>
</gene>
<dbReference type="InParanoid" id="A0A2J7PZQ7"/>
<protein>
    <submittedName>
        <fullName evidence="1">Uncharacterized protein</fullName>
    </submittedName>
</protein>
<dbReference type="Proteomes" id="UP000235965">
    <property type="component" value="Unassembled WGS sequence"/>
</dbReference>
<accession>A0A2J7PZQ7</accession>
<evidence type="ECO:0000313" key="1">
    <source>
        <dbReference type="EMBL" id="PNF21810.1"/>
    </source>
</evidence>
<dbReference type="EMBL" id="NEVH01020333">
    <property type="protein sequence ID" value="PNF21810.1"/>
    <property type="molecule type" value="Genomic_DNA"/>
</dbReference>
<sequence>MFCTAAPCYAELFERFLSFPGWFQLLLQFLPQDHVASTGVSYTRLCMYPQRKKSVESSQRSKGAFMSNPSIAKGSIQILMVHISAVCWGAIMLDPHFTIDFQRHHFQQLR</sequence>
<evidence type="ECO:0000313" key="2">
    <source>
        <dbReference type="Proteomes" id="UP000235965"/>
    </source>
</evidence>
<keyword evidence="2" id="KW-1185">Reference proteome</keyword>
<dbReference type="AlphaFoldDB" id="A0A2J7PZQ7"/>